<keyword evidence="3" id="KW-1185">Reference proteome</keyword>
<protein>
    <submittedName>
        <fullName evidence="2">Uncharacterized protein</fullName>
    </submittedName>
</protein>
<dbReference type="Proteomes" id="UP001604277">
    <property type="component" value="Unassembled WGS sequence"/>
</dbReference>
<accession>A0ABD1UW17</accession>
<reference evidence="3" key="1">
    <citation type="submission" date="2024-07" db="EMBL/GenBank/DDBJ databases">
        <title>Two chromosome-level genome assemblies of Korean endemic species Abeliophyllum distichum and Forsythia ovata (Oleaceae).</title>
        <authorList>
            <person name="Jang H."/>
        </authorList>
    </citation>
    <scope>NUCLEOTIDE SEQUENCE [LARGE SCALE GENOMIC DNA]</scope>
</reference>
<dbReference type="AlphaFoldDB" id="A0ABD1UW17"/>
<dbReference type="EMBL" id="JBFOLJ010000006">
    <property type="protein sequence ID" value="KAL2529260.1"/>
    <property type="molecule type" value="Genomic_DNA"/>
</dbReference>
<name>A0ABD1UW17_9LAMI</name>
<evidence type="ECO:0000256" key="1">
    <source>
        <dbReference type="SAM" id="MobiDB-lite"/>
    </source>
</evidence>
<comment type="caution">
    <text evidence="2">The sequence shown here is derived from an EMBL/GenBank/DDBJ whole genome shotgun (WGS) entry which is preliminary data.</text>
</comment>
<organism evidence="2 3">
    <name type="scientific">Forsythia ovata</name>
    <dbReference type="NCBI Taxonomy" id="205694"/>
    <lineage>
        <taxon>Eukaryota</taxon>
        <taxon>Viridiplantae</taxon>
        <taxon>Streptophyta</taxon>
        <taxon>Embryophyta</taxon>
        <taxon>Tracheophyta</taxon>
        <taxon>Spermatophyta</taxon>
        <taxon>Magnoliopsida</taxon>
        <taxon>eudicotyledons</taxon>
        <taxon>Gunneridae</taxon>
        <taxon>Pentapetalae</taxon>
        <taxon>asterids</taxon>
        <taxon>lamiids</taxon>
        <taxon>Lamiales</taxon>
        <taxon>Oleaceae</taxon>
        <taxon>Forsythieae</taxon>
        <taxon>Forsythia</taxon>
    </lineage>
</organism>
<sequence length="101" mass="10920">MIFFSATGIVYGFCSRDCHPAGTRNNVLEISVPLVPRITTEVPSVLLSTGPLSSSENFRRSGKKKAVVDNKRETAVLVRGVKDDGDAGDSQRARRGWEGPS</sequence>
<evidence type="ECO:0000313" key="2">
    <source>
        <dbReference type="EMBL" id="KAL2529260.1"/>
    </source>
</evidence>
<evidence type="ECO:0000313" key="3">
    <source>
        <dbReference type="Proteomes" id="UP001604277"/>
    </source>
</evidence>
<proteinExistence type="predicted"/>
<gene>
    <name evidence="2" type="ORF">Fot_21861</name>
</gene>
<feature type="region of interest" description="Disordered" evidence="1">
    <location>
        <begin position="80"/>
        <end position="101"/>
    </location>
</feature>